<dbReference type="Proteomes" id="UP000070054">
    <property type="component" value="Unassembled WGS sequence"/>
</dbReference>
<protein>
    <recommendedName>
        <fullName evidence="4">beta-glucosidase</fullName>
        <ecNumber evidence="4">3.2.1.21</ecNumber>
    </recommendedName>
</protein>
<dbReference type="GO" id="GO:0000272">
    <property type="term" value="P:polysaccharide catabolic process"/>
    <property type="evidence" value="ECO:0007669"/>
    <property type="project" value="UniProtKB-KW"/>
</dbReference>
<evidence type="ECO:0000313" key="12">
    <source>
        <dbReference type="EMBL" id="KXH25615.1"/>
    </source>
</evidence>
<evidence type="ECO:0000256" key="9">
    <source>
        <dbReference type="ARBA" id="ARBA00023326"/>
    </source>
</evidence>
<dbReference type="InterPro" id="IPR036881">
    <property type="entry name" value="Glyco_hydro_3_C_sf"/>
</dbReference>
<dbReference type="SUPFAM" id="SSF51445">
    <property type="entry name" value="(Trans)glycosidases"/>
    <property type="match status" value="1"/>
</dbReference>
<dbReference type="EMBL" id="JEMN01001852">
    <property type="protein sequence ID" value="KXH25615.1"/>
    <property type="molecule type" value="Genomic_DNA"/>
</dbReference>
<dbReference type="Pfam" id="PF01915">
    <property type="entry name" value="Glyco_hydro_3_C"/>
    <property type="match status" value="1"/>
</dbReference>
<evidence type="ECO:0000259" key="11">
    <source>
        <dbReference type="SMART" id="SM01217"/>
    </source>
</evidence>
<dbReference type="SMART" id="SM01217">
    <property type="entry name" value="Fn3_like"/>
    <property type="match status" value="1"/>
</dbReference>
<dbReference type="EC" id="3.2.1.21" evidence="4"/>
<evidence type="ECO:0000256" key="4">
    <source>
        <dbReference type="ARBA" id="ARBA00012744"/>
    </source>
</evidence>
<evidence type="ECO:0000313" key="13">
    <source>
        <dbReference type="Proteomes" id="UP000070054"/>
    </source>
</evidence>
<dbReference type="PRINTS" id="PR00133">
    <property type="entry name" value="GLHYDRLASE3"/>
</dbReference>
<evidence type="ECO:0000256" key="8">
    <source>
        <dbReference type="ARBA" id="ARBA00023295"/>
    </source>
</evidence>
<evidence type="ECO:0000256" key="6">
    <source>
        <dbReference type="ARBA" id="ARBA00023180"/>
    </source>
</evidence>
<evidence type="ECO:0000256" key="1">
    <source>
        <dbReference type="ARBA" id="ARBA00000448"/>
    </source>
</evidence>
<dbReference type="InterPro" id="IPR002772">
    <property type="entry name" value="Glyco_hydro_3_C"/>
</dbReference>
<gene>
    <name evidence="12" type="ORF">CNYM01_00396</name>
</gene>
<evidence type="ECO:0000256" key="2">
    <source>
        <dbReference type="ARBA" id="ARBA00004987"/>
    </source>
</evidence>
<dbReference type="GO" id="GO:0008422">
    <property type="term" value="F:beta-glucosidase activity"/>
    <property type="evidence" value="ECO:0007669"/>
    <property type="project" value="UniProtKB-EC"/>
</dbReference>
<dbReference type="Pfam" id="PF00933">
    <property type="entry name" value="Glyco_hydro_3"/>
    <property type="match status" value="1"/>
</dbReference>
<dbReference type="InterPro" id="IPR036962">
    <property type="entry name" value="Glyco_hydro_3_N_sf"/>
</dbReference>
<dbReference type="Gene3D" id="3.20.20.300">
    <property type="entry name" value="Glycoside hydrolase, family 3, N-terminal domain"/>
    <property type="match status" value="1"/>
</dbReference>
<comment type="caution">
    <text evidence="12">The sequence shown here is derived from an EMBL/GenBank/DDBJ whole genome shotgun (WGS) entry which is preliminary data.</text>
</comment>
<keyword evidence="6" id="KW-0325">Glycoprotein</keyword>
<keyword evidence="7" id="KW-0119">Carbohydrate metabolism</keyword>
<dbReference type="InterPro" id="IPR026891">
    <property type="entry name" value="Fn3-like"/>
</dbReference>
<dbReference type="InterPro" id="IPR017853">
    <property type="entry name" value="GH"/>
</dbReference>
<keyword evidence="8" id="KW-0326">Glycosidase</keyword>
<keyword evidence="5" id="KW-0378">Hydrolase</keyword>
<feature type="signal peptide" evidence="10">
    <location>
        <begin position="1"/>
        <end position="24"/>
    </location>
</feature>
<sequence>MVKSTTSLFTLALCQLFHVSCAAAALNGSVYLDSTRSPTERADDLLRLMTWEEKIGQLGGIRRLAETVNGKVSYNATLFEEIRKTQNGQIGEQNLVALHLGVDIEHTAGFGAPQNYALDLLPIANKVRAEQVNNTRLGIPYITVADSVSGLMISGGTLFPGALSMGSTWNIPLYEQAVAAIRDENVAMGTRWVLSPEVDLAKDPRNGRNGEMFGEDSYLVSEFATHYINTMQEKDENGFVKVATTIKHWVYGSSSGGVNTASIQSGLNYILNEYGAPYVKAFREAKPLSLMISYASVDQIPMSMNRYLNRKVLREMLGFKGLIMSDAGSIRNMYTQSKVAKSFADAGLKALRGGLEHELSPRPPSVFPTLINYSNDTEVMDLVDSSVRAILEIKFATGTFDLPLPSIEHLNATLRSEEHLEISRNVSREAIVLLQNDRTLPLQRSDVSQIALLGPYADILNTGQYAANNASDSSYGDTFRRSLEREIGVENVKYVAGVDTLRTNDSSGIEAAVNAAKEAGLAVVVLGSGWGSFDNSYESLHRTDGEGFSHPHLGFPGLQQQLLDAVIDAGVPTVLVLSGGQTFLLDESAKRSKAIIHTWLAGEYTADALVEILFGSVNPSGKLTITFPEADGAFPVAYDYFPSDDQGGFGTATQYDWHLPELTRYAPLRFGFGLSYTTFHISSISLQCHSVVNNSTVIECDKNSQVTVSATVTNTGPRDGQEVVQLYYRPEYSQIEFPVMKLIRFEKIVVAAGSSRKVSLSVPYAELGHFIDGEWQVETGLYNFWIGSSSRTQDLQGVNATLV</sequence>
<feature type="domain" description="Fibronectin type III-like" evidence="11">
    <location>
        <begin position="722"/>
        <end position="790"/>
    </location>
</feature>
<comment type="catalytic activity">
    <reaction evidence="1">
        <text>Hydrolysis of terminal, non-reducing beta-D-glucosyl residues with release of beta-D-glucose.</text>
        <dbReference type="EC" id="3.2.1.21"/>
    </reaction>
</comment>
<proteinExistence type="inferred from homology"/>
<dbReference type="InterPro" id="IPR001764">
    <property type="entry name" value="Glyco_hydro_3_N"/>
</dbReference>
<dbReference type="Gene3D" id="3.40.50.1700">
    <property type="entry name" value="Glycoside hydrolase family 3 C-terminal domain"/>
    <property type="match status" value="1"/>
</dbReference>
<dbReference type="InterPro" id="IPR050288">
    <property type="entry name" value="Cellulose_deg_GH3"/>
</dbReference>
<dbReference type="Pfam" id="PF14310">
    <property type="entry name" value="Fn3-like"/>
    <property type="match status" value="1"/>
</dbReference>
<keyword evidence="10" id="KW-0732">Signal</keyword>
<dbReference type="SUPFAM" id="SSF52279">
    <property type="entry name" value="Beta-D-glucan exohydrolase, C-terminal domain"/>
    <property type="match status" value="1"/>
</dbReference>
<reference evidence="12 13" key="1">
    <citation type="submission" date="2014-02" db="EMBL/GenBank/DDBJ databases">
        <title>The genome sequence of Colletotrichum nymphaeae SA-01.</title>
        <authorList>
            <person name="Baroncelli R."/>
            <person name="Thon M.R."/>
        </authorList>
    </citation>
    <scope>NUCLEOTIDE SEQUENCE [LARGE SCALE GENOMIC DNA]</scope>
    <source>
        <strain evidence="12 13">SA-01</strain>
    </source>
</reference>
<keyword evidence="9" id="KW-0624">Polysaccharide degradation</keyword>
<dbReference type="Gene3D" id="2.60.40.10">
    <property type="entry name" value="Immunoglobulins"/>
    <property type="match status" value="1"/>
</dbReference>
<comment type="similarity">
    <text evidence="3">Belongs to the glycosyl hydrolase 3 family.</text>
</comment>
<evidence type="ECO:0000256" key="3">
    <source>
        <dbReference type="ARBA" id="ARBA00005336"/>
    </source>
</evidence>
<dbReference type="OrthoDB" id="2123594at2759"/>
<name>A0A135RPV4_9PEZI</name>
<dbReference type="InterPro" id="IPR013783">
    <property type="entry name" value="Ig-like_fold"/>
</dbReference>
<evidence type="ECO:0000256" key="7">
    <source>
        <dbReference type="ARBA" id="ARBA00023277"/>
    </source>
</evidence>
<evidence type="ECO:0000256" key="5">
    <source>
        <dbReference type="ARBA" id="ARBA00022801"/>
    </source>
</evidence>
<accession>A0A135RPV4</accession>
<dbReference type="PANTHER" id="PTHR42715:SF10">
    <property type="entry name" value="BETA-GLUCOSIDASE"/>
    <property type="match status" value="1"/>
</dbReference>
<feature type="chain" id="PRO_5007801101" description="beta-glucosidase" evidence="10">
    <location>
        <begin position="25"/>
        <end position="803"/>
    </location>
</feature>
<evidence type="ECO:0000256" key="10">
    <source>
        <dbReference type="SAM" id="SignalP"/>
    </source>
</evidence>
<organism evidence="12 13">
    <name type="scientific">Colletotrichum nymphaeae SA-01</name>
    <dbReference type="NCBI Taxonomy" id="1460502"/>
    <lineage>
        <taxon>Eukaryota</taxon>
        <taxon>Fungi</taxon>
        <taxon>Dikarya</taxon>
        <taxon>Ascomycota</taxon>
        <taxon>Pezizomycotina</taxon>
        <taxon>Sordariomycetes</taxon>
        <taxon>Hypocreomycetidae</taxon>
        <taxon>Glomerellales</taxon>
        <taxon>Glomerellaceae</taxon>
        <taxon>Colletotrichum</taxon>
        <taxon>Colletotrichum acutatum species complex</taxon>
    </lineage>
</organism>
<dbReference type="AlphaFoldDB" id="A0A135RPV4"/>
<dbReference type="PANTHER" id="PTHR42715">
    <property type="entry name" value="BETA-GLUCOSIDASE"/>
    <property type="match status" value="1"/>
</dbReference>
<keyword evidence="13" id="KW-1185">Reference proteome</keyword>
<comment type="pathway">
    <text evidence="2">Glycan metabolism; cellulose degradation.</text>
</comment>